<dbReference type="SUPFAM" id="SSF109854">
    <property type="entry name" value="DinB/YfiT-like putative metalloenzymes"/>
    <property type="match status" value="1"/>
</dbReference>
<protein>
    <submittedName>
        <fullName evidence="1">DUF1993 domain-containing protein</fullName>
    </submittedName>
</protein>
<comment type="caution">
    <text evidence="1">The sequence shown here is derived from an EMBL/GenBank/DDBJ whole genome shotgun (WGS) entry which is preliminary data.</text>
</comment>
<dbReference type="InterPro" id="IPR034660">
    <property type="entry name" value="DinB/YfiT-like"/>
</dbReference>
<dbReference type="InterPro" id="IPR018531">
    <property type="entry name" value="DUF1993"/>
</dbReference>
<sequence length="194" mass="21435">MRDAGPAPLSLADSDTAVLLETRMTLSLYDLSIPALIRGLENLSRQIDKAAAYANEQGIDGTEYVQTRLAPDMLNLAGQIQRASDTAKFGGARLSQSQAPSFADEEATLDDLKQRIAKTVEYLRSVPAETVDGGEKREIRFKAGQRELHFVADDYVRSFLLPNFYFHLTTAYGLLRHKGVPLGKMDYLGKIQPS</sequence>
<dbReference type="Pfam" id="PF09351">
    <property type="entry name" value="DUF1993"/>
    <property type="match status" value="1"/>
</dbReference>
<reference evidence="1 2" key="1">
    <citation type="submission" date="2022-05" db="EMBL/GenBank/DDBJ databases">
        <title>Luteimonas sp. SX5, whole genome shotgun sequencing project.</title>
        <authorList>
            <person name="Zhao G."/>
            <person name="Shen L."/>
        </authorList>
    </citation>
    <scope>NUCLEOTIDE SEQUENCE [LARGE SCALE GENOMIC DNA]</scope>
    <source>
        <strain evidence="1 2">SX5</strain>
    </source>
</reference>
<dbReference type="Proteomes" id="UP001431217">
    <property type="component" value="Unassembled WGS sequence"/>
</dbReference>
<accession>A0ABT0MGA1</accession>
<organism evidence="1 2">
    <name type="scientific">Luteimonas galliterrae</name>
    <dbReference type="NCBI Taxonomy" id="2940486"/>
    <lineage>
        <taxon>Bacteria</taxon>
        <taxon>Pseudomonadati</taxon>
        <taxon>Pseudomonadota</taxon>
        <taxon>Gammaproteobacteria</taxon>
        <taxon>Lysobacterales</taxon>
        <taxon>Lysobacteraceae</taxon>
        <taxon>Luteimonas</taxon>
    </lineage>
</organism>
<keyword evidence="2" id="KW-1185">Reference proteome</keyword>
<dbReference type="PANTHER" id="PTHR36922">
    <property type="entry name" value="BLL2446 PROTEIN"/>
    <property type="match status" value="1"/>
</dbReference>
<evidence type="ECO:0000313" key="2">
    <source>
        <dbReference type="Proteomes" id="UP001431217"/>
    </source>
</evidence>
<dbReference type="PANTHER" id="PTHR36922:SF1">
    <property type="entry name" value="DUF1993 DOMAIN-CONTAINING PROTEIN"/>
    <property type="match status" value="1"/>
</dbReference>
<dbReference type="Gene3D" id="1.20.120.450">
    <property type="entry name" value="dinb family like domain"/>
    <property type="match status" value="1"/>
</dbReference>
<gene>
    <name evidence="1" type="ORF">M2650_02995</name>
</gene>
<proteinExistence type="predicted"/>
<evidence type="ECO:0000313" key="1">
    <source>
        <dbReference type="EMBL" id="MCL1633613.1"/>
    </source>
</evidence>
<name>A0ABT0MGA1_9GAMM</name>
<dbReference type="RefSeq" id="WP_249470981.1">
    <property type="nucleotide sequence ID" value="NZ_JAMBEP010000001.1"/>
</dbReference>
<dbReference type="EMBL" id="JAMBEP010000001">
    <property type="protein sequence ID" value="MCL1633613.1"/>
    <property type="molecule type" value="Genomic_DNA"/>
</dbReference>